<dbReference type="OrthoDB" id="166000at2"/>
<dbReference type="KEGG" id="dpi:BN4_12331"/>
<sequence>MSDFVSKRVTEFFGSGRLYCAETVVSIMAEAGGRDSSDIVRMATGFCSGGARTDGQCGAVSGAIMGLGLYAGRRTVGEDYEPVYVLVQEFMERFDKQYESLSCTKLCGCNLASDAGRMQFKQKRVVETCIEIAVFAIETALGLLQEHGFLPDENESLKSRLAPCGLLCGKCLAYESGPIQLLSVGLAATLGDSFGVYAERFRHANPVFAQYPAFREMLDFFSRGSCTGCRGSGGLFRECAVSTCVVEHGVDYCYQCEYFPCGKHGMPEALAAVWKSRNEAMRELGPEEWCHQCQEQLRYP</sequence>
<reference evidence="2" key="2">
    <citation type="journal article" date="2013" name="Stand. Genomic Sci.">
        <title>Complete genome sequence of Desulfocapsa sulfexigens, a marine deltaproteobacterium specialized in disproportionating inorganic sulfur compounds.</title>
        <authorList>
            <person name="Finster K.W."/>
            <person name="Kjeldsen K.U."/>
            <person name="Kube M."/>
            <person name="Reinhardt R."/>
            <person name="Mussmann M."/>
            <person name="Amann R."/>
            <person name="Schreiber L."/>
        </authorList>
    </citation>
    <scope>NUCLEOTIDE SEQUENCE [LARGE SCALE GENOMIC DNA]</scope>
    <source>
        <strain evidence="2">DSM 10523 / SB164P1</strain>
    </source>
</reference>
<dbReference type="EMBL" id="FO203427">
    <property type="protein sequence ID" value="CCH49566.1"/>
    <property type="molecule type" value="Genomic_DNA"/>
</dbReference>
<dbReference type="NCBIfam" id="TIGR01909">
    <property type="entry name" value="C_GCAxxG_C_C"/>
    <property type="match status" value="1"/>
</dbReference>
<name>M1WKG6_PSEP2</name>
<dbReference type="Proteomes" id="UP000011724">
    <property type="component" value="Chromosome"/>
</dbReference>
<reference evidence="1 2" key="1">
    <citation type="journal article" date="2013" name="PLoS ONE">
        <title>The first genomic and proteomic characterization of a deep-sea sulfate reducer: insights into the piezophilic lifestyle of Desulfovibrio piezophilus.</title>
        <authorList>
            <person name="Pradel N."/>
            <person name="Ji B."/>
            <person name="Gimenez G."/>
            <person name="Talla E."/>
            <person name="Lenoble P."/>
            <person name="Garel M."/>
            <person name="Tamburini C."/>
            <person name="Fourquet P."/>
            <person name="Lebrun R."/>
            <person name="Bertin P."/>
            <person name="Denis Y."/>
            <person name="Pophillat M."/>
            <person name="Barbe V."/>
            <person name="Ollivier B."/>
            <person name="Dolla A."/>
        </authorList>
    </citation>
    <scope>NUCLEOTIDE SEQUENCE [LARGE SCALE GENOMIC DNA]</scope>
    <source>
        <strain evidence="2">DSM 10523 / SB164P1</strain>
    </source>
</reference>
<evidence type="ECO:0000313" key="1">
    <source>
        <dbReference type="EMBL" id="CCH49566.1"/>
    </source>
</evidence>
<dbReference type="HOGENOM" id="CLU_926613_0_0_7"/>
<keyword evidence="2" id="KW-1185">Reference proteome</keyword>
<evidence type="ECO:0000313" key="2">
    <source>
        <dbReference type="Proteomes" id="UP000011724"/>
    </source>
</evidence>
<gene>
    <name evidence="1" type="ordered locus">BN4_12331</name>
</gene>
<dbReference type="InterPro" id="IPR010181">
    <property type="entry name" value="CGCAxxGCC_motif"/>
</dbReference>
<dbReference type="Pfam" id="PF12675">
    <property type="entry name" value="DUF3795"/>
    <property type="match status" value="1"/>
</dbReference>
<dbReference type="eggNOG" id="COG1246">
    <property type="taxonomic scope" value="Bacteria"/>
</dbReference>
<dbReference type="Pfam" id="PF09719">
    <property type="entry name" value="C_GCAxxG_C_C"/>
    <property type="match status" value="1"/>
</dbReference>
<accession>M1WKG6</accession>
<dbReference type="InterPro" id="IPR024227">
    <property type="entry name" value="DUF3795"/>
</dbReference>
<dbReference type="PATRIC" id="fig|879567.3.peg.2482"/>
<organism evidence="1 2">
    <name type="scientific">Pseudodesulfovibrio piezophilus (strain DSM 21447 / JCM 15486 / C1TLV30)</name>
    <name type="common">Desulfovibrio piezophilus</name>
    <dbReference type="NCBI Taxonomy" id="1322246"/>
    <lineage>
        <taxon>Bacteria</taxon>
        <taxon>Pseudomonadati</taxon>
        <taxon>Thermodesulfobacteriota</taxon>
        <taxon>Desulfovibrionia</taxon>
        <taxon>Desulfovibrionales</taxon>
        <taxon>Desulfovibrionaceae</taxon>
    </lineage>
</organism>
<dbReference type="RefSeq" id="WP_015415609.1">
    <property type="nucleotide sequence ID" value="NC_020409.1"/>
</dbReference>
<dbReference type="STRING" id="1322246.BN4_12331"/>
<proteinExistence type="predicted"/>
<dbReference type="AlphaFoldDB" id="M1WKG6"/>
<dbReference type="BioCyc" id="DPIE1322246:BN4_RS17260-MONOMER"/>
<protein>
    <submittedName>
        <fullName evidence="1">C_GCAxxG_C_C family protein</fullName>
    </submittedName>
</protein>